<sequence>MSKLTISIVATLISVVLAQTPPPLFQLNCANYPDVCDNHCNAFTCHDLNSVTLHRDETAGDTGDDNRRRTAIGCGNNNYCPSGRDCDEFPYASTFDGGLGCYPDGFTGNAGDLVQSGTTRCVDPGQNSAHGSDLANFYSQFGVGNSDPFFVGVPTIMPVSPLCDSLATQGTLACPDESTGDYRFRTTPATPSCPARGSRRRSILSMRAGLTESNKVAIVYTDANQTMTVYGRGETGPVVGGKVWTPRSGHPDGGFTSTITRVDG</sequence>
<feature type="chain" id="PRO_5020399934" description="Deoxyribonuclease NucA/NucB domain-containing protein" evidence="1">
    <location>
        <begin position="19"/>
        <end position="264"/>
    </location>
</feature>
<name>A0A4S8LFG2_DENBC</name>
<dbReference type="OrthoDB" id="3259102at2759"/>
<dbReference type="AlphaFoldDB" id="A0A4S8LFG2"/>
<gene>
    <name evidence="3" type="ORF">K435DRAFT_804261</name>
</gene>
<dbReference type="Pfam" id="PF14040">
    <property type="entry name" value="DNase_NucA_NucB"/>
    <property type="match status" value="1"/>
</dbReference>
<keyword evidence="4" id="KW-1185">Reference proteome</keyword>
<dbReference type="EMBL" id="ML179447">
    <property type="protein sequence ID" value="THU87520.1"/>
    <property type="molecule type" value="Genomic_DNA"/>
</dbReference>
<evidence type="ECO:0000256" key="1">
    <source>
        <dbReference type="SAM" id="SignalP"/>
    </source>
</evidence>
<evidence type="ECO:0000259" key="2">
    <source>
        <dbReference type="Pfam" id="PF14040"/>
    </source>
</evidence>
<feature type="domain" description="Deoxyribonuclease NucA/NucB" evidence="2">
    <location>
        <begin position="40"/>
        <end position="150"/>
    </location>
</feature>
<dbReference type="Proteomes" id="UP000297245">
    <property type="component" value="Unassembled WGS sequence"/>
</dbReference>
<feature type="signal peptide" evidence="1">
    <location>
        <begin position="1"/>
        <end position="18"/>
    </location>
</feature>
<reference evidence="3 4" key="1">
    <citation type="journal article" date="2019" name="Nat. Ecol. Evol.">
        <title>Megaphylogeny resolves global patterns of mushroom evolution.</title>
        <authorList>
            <person name="Varga T."/>
            <person name="Krizsan K."/>
            <person name="Foldi C."/>
            <person name="Dima B."/>
            <person name="Sanchez-Garcia M."/>
            <person name="Sanchez-Ramirez S."/>
            <person name="Szollosi G.J."/>
            <person name="Szarkandi J.G."/>
            <person name="Papp V."/>
            <person name="Albert L."/>
            <person name="Andreopoulos W."/>
            <person name="Angelini C."/>
            <person name="Antonin V."/>
            <person name="Barry K.W."/>
            <person name="Bougher N.L."/>
            <person name="Buchanan P."/>
            <person name="Buyck B."/>
            <person name="Bense V."/>
            <person name="Catcheside P."/>
            <person name="Chovatia M."/>
            <person name="Cooper J."/>
            <person name="Damon W."/>
            <person name="Desjardin D."/>
            <person name="Finy P."/>
            <person name="Geml J."/>
            <person name="Haridas S."/>
            <person name="Hughes K."/>
            <person name="Justo A."/>
            <person name="Karasinski D."/>
            <person name="Kautmanova I."/>
            <person name="Kiss B."/>
            <person name="Kocsube S."/>
            <person name="Kotiranta H."/>
            <person name="LaButti K.M."/>
            <person name="Lechner B.E."/>
            <person name="Liimatainen K."/>
            <person name="Lipzen A."/>
            <person name="Lukacs Z."/>
            <person name="Mihaltcheva S."/>
            <person name="Morgado L.N."/>
            <person name="Niskanen T."/>
            <person name="Noordeloos M.E."/>
            <person name="Ohm R.A."/>
            <person name="Ortiz-Santana B."/>
            <person name="Ovrebo C."/>
            <person name="Racz N."/>
            <person name="Riley R."/>
            <person name="Savchenko A."/>
            <person name="Shiryaev A."/>
            <person name="Soop K."/>
            <person name="Spirin V."/>
            <person name="Szebenyi C."/>
            <person name="Tomsovsky M."/>
            <person name="Tulloss R.E."/>
            <person name="Uehling J."/>
            <person name="Grigoriev I.V."/>
            <person name="Vagvolgyi C."/>
            <person name="Papp T."/>
            <person name="Martin F.M."/>
            <person name="Miettinen O."/>
            <person name="Hibbett D.S."/>
            <person name="Nagy L.G."/>
        </authorList>
    </citation>
    <scope>NUCLEOTIDE SEQUENCE [LARGE SCALE GENOMIC DNA]</scope>
    <source>
        <strain evidence="3 4">CBS 962.96</strain>
    </source>
</reference>
<protein>
    <recommendedName>
        <fullName evidence="2">Deoxyribonuclease NucA/NucB domain-containing protein</fullName>
    </recommendedName>
</protein>
<keyword evidence="1" id="KW-0732">Signal</keyword>
<proteinExistence type="predicted"/>
<evidence type="ECO:0000313" key="4">
    <source>
        <dbReference type="Proteomes" id="UP000297245"/>
    </source>
</evidence>
<dbReference type="InterPro" id="IPR029476">
    <property type="entry name" value="DNase_NucA_NucB"/>
</dbReference>
<accession>A0A4S8LFG2</accession>
<evidence type="ECO:0000313" key="3">
    <source>
        <dbReference type="EMBL" id="THU87520.1"/>
    </source>
</evidence>
<organism evidence="3 4">
    <name type="scientific">Dendrothele bispora (strain CBS 962.96)</name>
    <dbReference type="NCBI Taxonomy" id="1314807"/>
    <lineage>
        <taxon>Eukaryota</taxon>
        <taxon>Fungi</taxon>
        <taxon>Dikarya</taxon>
        <taxon>Basidiomycota</taxon>
        <taxon>Agaricomycotina</taxon>
        <taxon>Agaricomycetes</taxon>
        <taxon>Agaricomycetidae</taxon>
        <taxon>Agaricales</taxon>
        <taxon>Agaricales incertae sedis</taxon>
        <taxon>Dendrothele</taxon>
    </lineage>
</organism>